<dbReference type="InterPro" id="IPR032675">
    <property type="entry name" value="LRR_dom_sf"/>
</dbReference>
<dbReference type="FunFam" id="3.80.10.10:FF:000213">
    <property type="entry name" value="Tyrosine-sulfated glycopeptide receptor 1"/>
    <property type="match status" value="1"/>
</dbReference>
<dbReference type="EMBL" id="PDCK01000040">
    <property type="protein sequence ID" value="PRQ52380.1"/>
    <property type="molecule type" value="Genomic_DNA"/>
</dbReference>
<dbReference type="InterPro" id="IPR055414">
    <property type="entry name" value="LRR_R13L4/SHOC2-like"/>
</dbReference>
<evidence type="ECO:0000259" key="14">
    <source>
        <dbReference type="Pfam" id="PF23598"/>
    </source>
</evidence>
<comment type="caution">
    <text evidence="15">The sequence shown here is derived from an EMBL/GenBank/DDBJ whole genome shotgun (WGS) entry which is preliminary data.</text>
</comment>
<dbReference type="Pfam" id="PF13855">
    <property type="entry name" value="LRR_8"/>
    <property type="match status" value="1"/>
</dbReference>
<keyword evidence="16" id="KW-1185">Reference proteome</keyword>
<dbReference type="Gene3D" id="3.80.10.10">
    <property type="entry name" value="Ribonuclease Inhibitor"/>
    <property type="match status" value="3"/>
</dbReference>
<evidence type="ECO:0000256" key="3">
    <source>
        <dbReference type="ARBA" id="ARBA00022475"/>
    </source>
</evidence>
<feature type="domain" description="Leucine-rich repeat-containing N-terminal plant-type" evidence="13">
    <location>
        <begin position="40"/>
        <end position="94"/>
    </location>
</feature>
<proteinExistence type="inferred from homology"/>
<keyword evidence="9 12" id="KW-0472">Membrane</keyword>
<evidence type="ECO:0000256" key="10">
    <source>
        <dbReference type="ARBA" id="ARBA00023170"/>
    </source>
</evidence>
<dbReference type="PANTHER" id="PTHR48061:SF12">
    <property type="entry name" value="DISEASE RESISTANCE LIKE PROTEIN"/>
    <property type="match status" value="1"/>
</dbReference>
<evidence type="ECO:0000259" key="13">
    <source>
        <dbReference type="Pfam" id="PF08263"/>
    </source>
</evidence>
<feature type="transmembrane region" description="Helical" evidence="12">
    <location>
        <begin position="12"/>
        <end position="33"/>
    </location>
</feature>
<keyword evidence="10" id="KW-0675">Receptor</keyword>
<keyword evidence="5 12" id="KW-0812">Transmembrane</keyword>
<dbReference type="InterPro" id="IPR001611">
    <property type="entry name" value="Leu-rich_rpt"/>
</dbReference>
<accession>A0A2P6S124</accession>
<dbReference type="Gramene" id="PRQ52380">
    <property type="protein sequence ID" value="PRQ52380"/>
    <property type="gene ID" value="RchiOBHm_Chr2g0154841"/>
</dbReference>
<comment type="subcellular location">
    <subcellularLocation>
        <location evidence="1">Cell membrane</location>
        <topology evidence="1">Single-pass type I membrane protein</topology>
    </subcellularLocation>
</comment>
<keyword evidence="11" id="KW-0325">Glycoprotein</keyword>
<dbReference type="AlphaFoldDB" id="A0A2P6S124"/>
<evidence type="ECO:0000313" key="16">
    <source>
        <dbReference type="Proteomes" id="UP000238479"/>
    </source>
</evidence>
<feature type="domain" description="Disease resistance R13L4/SHOC-2-like LRR" evidence="14">
    <location>
        <begin position="375"/>
        <end position="563"/>
    </location>
</feature>
<dbReference type="FunFam" id="3.80.10.10:FF:000095">
    <property type="entry name" value="LRR receptor-like serine/threonine-protein kinase GSO1"/>
    <property type="match status" value="1"/>
</dbReference>
<dbReference type="InterPro" id="IPR003591">
    <property type="entry name" value="Leu-rich_rpt_typical-subtyp"/>
</dbReference>
<keyword evidence="3" id="KW-1003">Cell membrane</keyword>
<name>A0A2P6S124_ROSCH</name>
<keyword evidence="6" id="KW-0732">Signal</keyword>
<evidence type="ECO:0000256" key="1">
    <source>
        <dbReference type="ARBA" id="ARBA00004251"/>
    </source>
</evidence>
<protein>
    <submittedName>
        <fullName evidence="15">Putative leucine-rich repeat-containing, plant-type, leucine-rich repeat domain, L</fullName>
    </submittedName>
</protein>
<dbReference type="GO" id="GO:0005886">
    <property type="term" value="C:plasma membrane"/>
    <property type="evidence" value="ECO:0007669"/>
    <property type="project" value="UniProtKB-SubCell"/>
</dbReference>
<dbReference type="PROSITE" id="PS51450">
    <property type="entry name" value="LRR"/>
    <property type="match status" value="2"/>
</dbReference>
<dbReference type="PANTHER" id="PTHR48061">
    <property type="entry name" value="LEUCINE-RICH REPEAT RECEPTOR PROTEIN KINASE EMS1-LIKE-RELATED"/>
    <property type="match status" value="1"/>
</dbReference>
<evidence type="ECO:0000313" key="15">
    <source>
        <dbReference type="EMBL" id="PRQ52380.1"/>
    </source>
</evidence>
<dbReference type="OMA" id="WIAMKSF"/>
<dbReference type="Proteomes" id="UP000238479">
    <property type="component" value="Chromosome 2"/>
</dbReference>
<keyword evidence="4" id="KW-0433">Leucine-rich repeat</keyword>
<reference evidence="15 16" key="1">
    <citation type="journal article" date="2018" name="Nat. Genet.">
        <title>The Rosa genome provides new insights in the design of modern roses.</title>
        <authorList>
            <person name="Bendahmane M."/>
        </authorList>
    </citation>
    <scope>NUCLEOTIDE SEQUENCE [LARGE SCALE GENOMIC DNA]</scope>
    <source>
        <strain evidence="16">cv. Old Blush</strain>
    </source>
</reference>
<dbReference type="InterPro" id="IPR013210">
    <property type="entry name" value="LRR_N_plant-typ"/>
</dbReference>
<evidence type="ECO:0000256" key="9">
    <source>
        <dbReference type="ARBA" id="ARBA00023136"/>
    </source>
</evidence>
<dbReference type="Pfam" id="PF00560">
    <property type="entry name" value="LRR_1"/>
    <property type="match status" value="3"/>
</dbReference>
<evidence type="ECO:0000256" key="8">
    <source>
        <dbReference type="ARBA" id="ARBA00022989"/>
    </source>
</evidence>
<sequence>MGTRMGSSCWGFFLVRYIILLLLINAACCFSFAQTQTLCHDDERSALLQFKASFNIDKSASQDPFAYPKVAYWGRLEGDPQRSNCCSWDGVECNRHSGHVIGLDLASSYLHGSINSNSSLFQLVQLQRLDLSDNNFSYSQIPTRLGHDLTSLTYLNLSMSSISGQIPSEISYLSKLSALDLSSTYKSHLKMTNFGSLVQNLTNIKQLHLSLVEIGSTVPNTLVNVSSLTSLRLQACHLEGQFPVGIFHLPNLQVLDLADNYYLTGYFPEELNKSSPLKILNLRSTNFSGHLPASIGDLPALNLLNIAFCTFYPHVPSSLSNLTQLNFLDLSSFFSNNGTFSGQVTDSWSWVGKLTRLNNLSLAETNLRGDFPCFLANLTQLVELDLSYNQITGEIPCFLANLKQLSILSLDQNQIAGQIPSCLGQLTHLTSLYAGYNNLQGTIPRSLFELRNLEVFYLDSNNLSGYVEFDGFSKLEKFRVLRLSHNKLNVKIKTGFTAIPPKLQVLGLGSCNLTEFPEFLKYAGELMELDLSDNNLHGQIPKWMWDSASANLSYLNLSHNHLTGFEENPVIIPWPRLISLDLSSNMLRGSLPIPGPSMELYSVSNNEYAGEIPATFCNAFLHVLDLSSNNLNGMIPQCFENLRDLQILKLQNNSFHGDIPQICSNRSTELAAIDMSYNQLQGKLPRSIANCSLLVFLNLGNNQISDTFPSWLGTLQQLKVLILRSNAFHGIIGKPASSHEFPELSIIDLSSNDFSSMLPSDYLENWNAMKSVDANEQIYIQDMITFGIYYGDYSDYPITVFSKGRELKYVKTPYLLRLVDFSSNKFHGEIPGIIGNLRGLHLLNLSNNTLTGLIPSSLGNLSALESLDLSQNQLSGKLPGNLAQLTFLSYFNVSHNRLSGSILQGRQFDTFQEDMYQGNSGLCGKPLPKKCEESDSTTPQTSSFEQDEDSGFQIELDWFVVLPGVVAGLIVGVVGGNFWTTKKHDWFVETFSRSWQPRGIRQWRDSELRLHNY</sequence>
<dbReference type="Pfam" id="PF08263">
    <property type="entry name" value="LRRNT_2"/>
    <property type="match status" value="1"/>
</dbReference>
<keyword evidence="8 12" id="KW-1133">Transmembrane helix</keyword>
<dbReference type="SMART" id="SM00369">
    <property type="entry name" value="LRR_TYP"/>
    <property type="match status" value="10"/>
</dbReference>
<dbReference type="SUPFAM" id="SSF52058">
    <property type="entry name" value="L domain-like"/>
    <property type="match status" value="2"/>
</dbReference>
<evidence type="ECO:0000256" key="11">
    <source>
        <dbReference type="ARBA" id="ARBA00023180"/>
    </source>
</evidence>
<keyword evidence="7" id="KW-0677">Repeat</keyword>
<gene>
    <name evidence="15" type="ORF">RchiOBHm_Chr2g0154841</name>
</gene>
<evidence type="ECO:0000256" key="6">
    <source>
        <dbReference type="ARBA" id="ARBA00022729"/>
    </source>
</evidence>
<evidence type="ECO:0000256" key="7">
    <source>
        <dbReference type="ARBA" id="ARBA00022737"/>
    </source>
</evidence>
<dbReference type="InterPro" id="IPR046956">
    <property type="entry name" value="RLP23-like"/>
</dbReference>
<comment type="similarity">
    <text evidence="2">Belongs to the RLP family.</text>
</comment>
<dbReference type="SUPFAM" id="SSF52047">
    <property type="entry name" value="RNI-like"/>
    <property type="match status" value="1"/>
</dbReference>
<dbReference type="Pfam" id="PF23598">
    <property type="entry name" value="LRR_14"/>
    <property type="match status" value="1"/>
</dbReference>
<evidence type="ECO:0000256" key="4">
    <source>
        <dbReference type="ARBA" id="ARBA00022614"/>
    </source>
</evidence>
<feature type="transmembrane region" description="Helical" evidence="12">
    <location>
        <begin position="958"/>
        <end position="979"/>
    </location>
</feature>
<evidence type="ECO:0000256" key="12">
    <source>
        <dbReference type="SAM" id="Phobius"/>
    </source>
</evidence>
<evidence type="ECO:0000256" key="5">
    <source>
        <dbReference type="ARBA" id="ARBA00022692"/>
    </source>
</evidence>
<evidence type="ECO:0000256" key="2">
    <source>
        <dbReference type="ARBA" id="ARBA00009592"/>
    </source>
</evidence>
<dbReference type="PRINTS" id="PR00019">
    <property type="entry name" value="LEURICHRPT"/>
</dbReference>
<organism evidence="15 16">
    <name type="scientific">Rosa chinensis</name>
    <name type="common">China rose</name>
    <dbReference type="NCBI Taxonomy" id="74649"/>
    <lineage>
        <taxon>Eukaryota</taxon>
        <taxon>Viridiplantae</taxon>
        <taxon>Streptophyta</taxon>
        <taxon>Embryophyta</taxon>
        <taxon>Tracheophyta</taxon>
        <taxon>Spermatophyta</taxon>
        <taxon>Magnoliopsida</taxon>
        <taxon>eudicotyledons</taxon>
        <taxon>Gunneridae</taxon>
        <taxon>Pentapetalae</taxon>
        <taxon>rosids</taxon>
        <taxon>fabids</taxon>
        <taxon>Rosales</taxon>
        <taxon>Rosaceae</taxon>
        <taxon>Rosoideae</taxon>
        <taxon>Rosoideae incertae sedis</taxon>
        <taxon>Rosa</taxon>
    </lineage>
</organism>